<organism evidence="2 3">
    <name type="scientific">Leucobacter albus</name>
    <dbReference type="NCBI Taxonomy" id="272210"/>
    <lineage>
        <taxon>Bacteria</taxon>
        <taxon>Bacillati</taxon>
        <taxon>Actinomycetota</taxon>
        <taxon>Actinomycetes</taxon>
        <taxon>Micrococcales</taxon>
        <taxon>Microbacteriaceae</taxon>
        <taxon>Leucobacter</taxon>
    </lineage>
</organism>
<dbReference type="Proteomes" id="UP001597181">
    <property type="component" value="Unassembled WGS sequence"/>
</dbReference>
<dbReference type="RefSeq" id="WP_343960808.1">
    <property type="nucleotide sequence ID" value="NZ_BAAAKZ010000009.1"/>
</dbReference>
<comment type="caution">
    <text evidence="2">The sequence shown here is derived from an EMBL/GenBank/DDBJ whole genome shotgun (WGS) entry which is preliminary data.</text>
</comment>
<evidence type="ECO:0000313" key="3">
    <source>
        <dbReference type="Proteomes" id="UP001597181"/>
    </source>
</evidence>
<keyword evidence="3" id="KW-1185">Reference proteome</keyword>
<evidence type="ECO:0000313" key="2">
    <source>
        <dbReference type="EMBL" id="MFD1203028.1"/>
    </source>
</evidence>
<feature type="compositionally biased region" description="Basic and acidic residues" evidence="1">
    <location>
        <begin position="27"/>
        <end position="68"/>
    </location>
</feature>
<feature type="compositionally biased region" description="Acidic residues" evidence="1">
    <location>
        <begin position="10"/>
        <end position="26"/>
    </location>
</feature>
<sequence>MAEEPHIEEETVEDETPETVEEEQPEAEPKPFDGEFDAERARRTIDTLRGEVRELKKQKEAPADDPEKGQLSVENLQLRVALETGLTAKQASRLRGATREEMLDDAHDLFEAFAPRREEPKSQQPRPRLRGGAKPEEEPELSAKDIAANIRL</sequence>
<feature type="region of interest" description="Disordered" evidence="1">
    <location>
        <begin position="1"/>
        <end position="72"/>
    </location>
</feature>
<evidence type="ECO:0008006" key="4">
    <source>
        <dbReference type="Google" id="ProtNLM"/>
    </source>
</evidence>
<accession>A0ABW3TU89</accession>
<feature type="compositionally biased region" description="Basic and acidic residues" evidence="1">
    <location>
        <begin position="105"/>
        <end position="121"/>
    </location>
</feature>
<protein>
    <recommendedName>
        <fullName evidence="4">Scaffolding protein</fullName>
    </recommendedName>
</protein>
<evidence type="ECO:0000256" key="1">
    <source>
        <dbReference type="SAM" id="MobiDB-lite"/>
    </source>
</evidence>
<dbReference type="EMBL" id="JBHTLY010000007">
    <property type="protein sequence ID" value="MFD1203028.1"/>
    <property type="molecule type" value="Genomic_DNA"/>
</dbReference>
<feature type="region of interest" description="Disordered" evidence="1">
    <location>
        <begin position="105"/>
        <end position="152"/>
    </location>
</feature>
<gene>
    <name evidence="2" type="ORF">ACFQ3U_14100</name>
</gene>
<name>A0ABW3TU89_9MICO</name>
<reference evidence="3" key="1">
    <citation type="journal article" date="2019" name="Int. J. Syst. Evol. Microbiol.">
        <title>The Global Catalogue of Microorganisms (GCM) 10K type strain sequencing project: providing services to taxonomists for standard genome sequencing and annotation.</title>
        <authorList>
            <consortium name="The Broad Institute Genomics Platform"/>
            <consortium name="The Broad Institute Genome Sequencing Center for Infectious Disease"/>
            <person name="Wu L."/>
            <person name="Ma J."/>
        </authorList>
    </citation>
    <scope>NUCLEOTIDE SEQUENCE [LARGE SCALE GENOMIC DNA]</scope>
    <source>
        <strain evidence="3">CCUG 50213</strain>
    </source>
</reference>
<proteinExistence type="predicted"/>